<evidence type="ECO:0000256" key="4">
    <source>
        <dbReference type="ARBA" id="ARBA00023012"/>
    </source>
</evidence>
<dbReference type="Gene3D" id="1.10.10.60">
    <property type="entry name" value="Homeodomain-like"/>
    <property type="match status" value="2"/>
</dbReference>
<protein>
    <submittedName>
        <fullName evidence="11">AraC family transcriptional regulator</fullName>
    </submittedName>
</protein>
<gene>
    <name evidence="11" type="ORF">E6C60_0838</name>
</gene>
<dbReference type="InterPro" id="IPR011006">
    <property type="entry name" value="CheY-like_superfamily"/>
</dbReference>
<dbReference type="GO" id="GO:0003700">
    <property type="term" value="F:DNA-binding transcription factor activity"/>
    <property type="evidence" value="ECO:0007669"/>
    <property type="project" value="InterPro"/>
</dbReference>
<sequence>MHQLLIVDDQPDLVDDLAEMIPWEQLDIVKVHKAYSAREALEIITVHPISVMITDIRMPGDSGLDLIEQVRASWEKIRCILLTGYDDFDYAKRALQNQVTDYLLKPCEDEEVLGAVTKALKSIEDEWKSIASYQNAMQSIKLNQPALRNHLLMELLEGRRVSFEELDERLELLELPLRQEVPYSLMLIRLEDYFDRYRGNDVPLMEYAIFNMAEELFVDTFHIWQIKDKHGYLIFLIQPKPGAGSTELDWKDKAENKASRLQHSVKQFLKGTISVLLSRWGPFPQQVKKLYDESVIQFRQHIGSDRELLLTLAEQPEPEARSVNSLTHLYDPPMLVHLIEAGQWEALDEKMDAIFNELEQKWSHSHEHILETYFMIVSAFSYSIHKSKRWIQELLGEEYKKLVNGPQFHTIQQLRDWSMSILQVYKQSMDAETKDSRSSLVRQVQDYVYHHLSEASLQSIAAHVFLNPSYLSKVYKLETGEGISDYLFRLKMEQATYKLRNTNEKVYEIAEGLGYMKTSYFIKLFKDKFGLTPQEYRDKLA</sequence>
<evidence type="ECO:0000256" key="3">
    <source>
        <dbReference type="ARBA" id="ARBA00022553"/>
    </source>
</evidence>
<keyword evidence="5" id="KW-0805">Transcription regulation</keyword>
<dbReference type="SUPFAM" id="SSF46689">
    <property type="entry name" value="Homeodomain-like"/>
    <property type="match status" value="1"/>
</dbReference>
<keyword evidence="4" id="KW-0902">Two-component regulatory system</keyword>
<feature type="domain" description="Response regulatory" evidence="10">
    <location>
        <begin position="3"/>
        <end position="120"/>
    </location>
</feature>
<reference evidence="11 12" key="1">
    <citation type="submission" date="2019-05" db="EMBL/GenBank/DDBJ databases">
        <authorList>
            <person name="Chen C."/>
        </authorList>
    </citation>
    <scope>NUCLEOTIDE SEQUENCE [LARGE SCALE GENOMIC DNA]</scope>
    <source>
        <strain evidence="11 12">HB172198</strain>
    </source>
</reference>
<feature type="modified residue" description="4-aspartylphosphate" evidence="8">
    <location>
        <position position="55"/>
    </location>
</feature>
<dbReference type="InterPro" id="IPR009057">
    <property type="entry name" value="Homeodomain-like_sf"/>
</dbReference>
<dbReference type="RefSeq" id="WP_138224676.1">
    <property type="nucleotide sequence ID" value="NZ_CP040396.1"/>
</dbReference>
<dbReference type="InterPro" id="IPR020449">
    <property type="entry name" value="Tscrpt_reg_AraC-type_HTH"/>
</dbReference>
<dbReference type="Pfam" id="PF12833">
    <property type="entry name" value="HTH_18"/>
    <property type="match status" value="1"/>
</dbReference>
<dbReference type="PROSITE" id="PS01124">
    <property type="entry name" value="HTH_ARAC_FAMILY_2"/>
    <property type="match status" value="1"/>
</dbReference>
<dbReference type="PRINTS" id="PR00032">
    <property type="entry name" value="HTHARAC"/>
</dbReference>
<dbReference type="Gene3D" id="3.40.50.2300">
    <property type="match status" value="1"/>
</dbReference>
<dbReference type="GO" id="GO:0043565">
    <property type="term" value="F:sequence-specific DNA binding"/>
    <property type="evidence" value="ECO:0007669"/>
    <property type="project" value="InterPro"/>
</dbReference>
<evidence type="ECO:0000256" key="2">
    <source>
        <dbReference type="ARBA" id="ARBA00022490"/>
    </source>
</evidence>
<dbReference type="InterPro" id="IPR018062">
    <property type="entry name" value="HTH_AraC-typ_CS"/>
</dbReference>
<keyword evidence="2" id="KW-0963">Cytoplasm</keyword>
<dbReference type="EMBL" id="CP040396">
    <property type="protein sequence ID" value="QCT01559.1"/>
    <property type="molecule type" value="Genomic_DNA"/>
</dbReference>
<evidence type="ECO:0000259" key="10">
    <source>
        <dbReference type="PROSITE" id="PS50110"/>
    </source>
</evidence>
<dbReference type="SMART" id="SM00448">
    <property type="entry name" value="REC"/>
    <property type="match status" value="1"/>
</dbReference>
<dbReference type="InterPro" id="IPR051552">
    <property type="entry name" value="HptR"/>
</dbReference>
<dbReference type="PROSITE" id="PS00041">
    <property type="entry name" value="HTH_ARAC_FAMILY_1"/>
    <property type="match status" value="1"/>
</dbReference>
<dbReference type="InterPro" id="IPR018060">
    <property type="entry name" value="HTH_AraC"/>
</dbReference>
<keyword evidence="7" id="KW-0804">Transcription</keyword>
<dbReference type="AlphaFoldDB" id="A0A4P8XMP4"/>
<dbReference type="PROSITE" id="PS50110">
    <property type="entry name" value="RESPONSE_REGULATORY"/>
    <property type="match status" value="1"/>
</dbReference>
<keyword evidence="3 8" id="KW-0597">Phosphoprotein</keyword>
<keyword evidence="12" id="KW-1185">Reference proteome</keyword>
<accession>A0A4P8XMP4</accession>
<evidence type="ECO:0000313" key="12">
    <source>
        <dbReference type="Proteomes" id="UP000300879"/>
    </source>
</evidence>
<dbReference type="OrthoDB" id="9794370at2"/>
<dbReference type="Pfam" id="PF00072">
    <property type="entry name" value="Response_reg"/>
    <property type="match status" value="1"/>
</dbReference>
<dbReference type="PANTHER" id="PTHR42713">
    <property type="entry name" value="HISTIDINE KINASE-RELATED"/>
    <property type="match status" value="1"/>
</dbReference>
<keyword evidence="6" id="KW-0238">DNA-binding</keyword>
<comment type="subcellular location">
    <subcellularLocation>
        <location evidence="1">Cytoplasm</location>
    </subcellularLocation>
</comment>
<dbReference type="KEGG" id="palo:E6C60_0838"/>
<evidence type="ECO:0000259" key="9">
    <source>
        <dbReference type="PROSITE" id="PS01124"/>
    </source>
</evidence>
<dbReference type="GO" id="GO:0000160">
    <property type="term" value="P:phosphorelay signal transduction system"/>
    <property type="evidence" value="ECO:0007669"/>
    <property type="project" value="UniProtKB-KW"/>
</dbReference>
<dbReference type="InterPro" id="IPR001789">
    <property type="entry name" value="Sig_transdc_resp-reg_receiver"/>
</dbReference>
<evidence type="ECO:0000256" key="7">
    <source>
        <dbReference type="ARBA" id="ARBA00023163"/>
    </source>
</evidence>
<dbReference type="GO" id="GO:0005737">
    <property type="term" value="C:cytoplasm"/>
    <property type="evidence" value="ECO:0007669"/>
    <property type="project" value="UniProtKB-SubCell"/>
</dbReference>
<dbReference type="SUPFAM" id="SSF52172">
    <property type="entry name" value="CheY-like"/>
    <property type="match status" value="1"/>
</dbReference>
<evidence type="ECO:0000256" key="5">
    <source>
        <dbReference type="ARBA" id="ARBA00023015"/>
    </source>
</evidence>
<evidence type="ECO:0000256" key="1">
    <source>
        <dbReference type="ARBA" id="ARBA00004496"/>
    </source>
</evidence>
<dbReference type="SMART" id="SM00342">
    <property type="entry name" value="HTH_ARAC"/>
    <property type="match status" value="1"/>
</dbReference>
<dbReference type="CDD" id="cd17536">
    <property type="entry name" value="REC_YesN-like"/>
    <property type="match status" value="1"/>
</dbReference>
<dbReference type="Proteomes" id="UP000300879">
    <property type="component" value="Chromosome"/>
</dbReference>
<evidence type="ECO:0000256" key="8">
    <source>
        <dbReference type="PROSITE-ProRule" id="PRU00169"/>
    </source>
</evidence>
<name>A0A4P8XMP4_9BACL</name>
<evidence type="ECO:0000313" key="11">
    <source>
        <dbReference type="EMBL" id="QCT01559.1"/>
    </source>
</evidence>
<feature type="domain" description="HTH araC/xylS-type" evidence="9">
    <location>
        <begin position="442"/>
        <end position="539"/>
    </location>
</feature>
<evidence type="ECO:0000256" key="6">
    <source>
        <dbReference type="ARBA" id="ARBA00023125"/>
    </source>
</evidence>
<organism evidence="11 12">
    <name type="scientific">Paenibacillus algicola</name>
    <dbReference type="NCBI Taxonomy" id="2565926"/>
    <lineage>
        <taxon>Bacteria</taxon>
        <taxon>Bacillati</taxon>
        <taxon>Bacillota</taxon>
        <taxon>Bacilli</taxon>
        <taxon>Bacillales</taxon>
        <taxon>Paenibacillaceae</taxon>
        <taxon>Paenibacillus</taxon>
    </lineage>
</organism>
<dbReference type="PANTHER" id="PTHR42713:SF3">
    <property type="entry name" value="TRANSCRIPTIONAL REGULATORY PROTEIN HPTR"/>
    <property type="match status" value="1"/>
</dbReference>
<proteinExistence type="predicted"/>